<name>A0A066WG85_TILAU</name>
<reference evidence="10 11" key="1">
    <citation type="submission" date="2014-05" db="EMBL/GenBank/DDBJ databases">
        <title>Draft genome sequence of a rare smut relative, Tilletiaria anomala UBC 951.</title>
        <authorList>
            <consortium name="DOE Joint Genome Institute"/>
            <person name="Toome M."/>
            <person name="Kuo A."/>
            <person name="Henrissat B."/>
            <person name="Lipzen A."/>
            <person name="Tritt A."/>
            <person name="Yoshinaga Y."/>
            <person name="Zane M."/>
            <person name="Barry K."/>
            <person name="Grigoriev I.V."/>
            <person name="Spatafora J.W."/>
            <person name="Aimea M.C."/>
        </authorList>
    </citation>
    <scope>NUCLEOTIDE SEQUENCE [LARGE SCALE GENOMIC DNA]</scope>
    <source>
        <strain evidence="10 11">UBC 951</strain>
    </source>
</reference>
<organism evidence="10 11">
    <name type="scientific">Tilletiaria anomala (strain ATCC 24038 / CBS 436.72 / UBC 951)</name>
    <dbReference type="NCBI Taxonomy" id="1037660"/>
    <lineage>
        <taxon>Eukaryota</taxon>
        <taxon>Fungi</taxon>
        <taxon>Dikarya</taxon>
        <taxon>Basidiomycota</taxon>
        <taxon>Ustilaginomycotina</taxon>
        <taxon>Exobasidiomycetes</taxon>
        <taxon>Georgefischeriales</taxon>
        <taxon>Tilletiariaceae</taxon>
        <taxon>Tilletiaria</taxon>
    </lineage>
</organism>
<dbReference type="PANTHER" id="PTHR11825">
    <property type="entry name" value="SUBGROUP IIII AMINOTRANSFERASE"/>
    <property type="match status" value="1"/>
</dbReference>
<dbReference type="OrthoDB" id="1732691at2759"/>
<dbReference type="SUPFAM" id="SSF56752">
    <property type="entry name" value="D-aminoacid aminotransferase-like PLP-dependent enzymes"/>
    <property type="match status" value="1"/>
</dbReference>
<dbReference type="InterPro" id="IPR043132">
    <property type="entry name" value="BCAT-like_C"/>
</dbReference>
<evidence type="ECO:0000256" key="2">
    <source>
        <dbReference type="ARBA" id="ARBA00009320"/>
    </source>
</evidence>
<dbReference type="OMA" id="TDFRFIA"/>
<dbReference type="GO" id="GO:0009099">
    <property type="term" value="P:L-valine biosynthetic process"/>
    <property type="evidence" value="ECO:0007669"/>
    <property type="project" value="TreeGrafter"/>
</dbReference>
<dbReference type="GO" id="GO:0005739">
    <property type="term" value="C:mitochondrion"/>
    <property type="evidence" value="ECO:0007669"/>
    <property type="project" value="TreeGrafter"/>
</dbReference>
<dbReference type="InterPro" id="IPR036038">
    <property type="entry name" value="Aminotransferase-like"/>
</dbReference>
<dbReference type="CDD" id="cd01557">
    <property type="entry name" value="BCAT_beta_family"/>
    <property type="match status" value="1"/>
</dbReference>
<dbReference type="GO" id="GO:0004084">
    <property type="term" value="F:branched-chain-amino-acid transaminase activity"/>
    <property type="evidence" value="ECO:0007669"/>
    <property type="project" value="InterPro"/>
</dbReference>
<evidence type="ECO:0000313" key="10">
    <source>
        <dbReference type="EMBL" id="KDN52791.1"/>
    </source>
</evidence>
<keyword evidence="6" id="KW-0663">Pyridoxal phosphate</keyword>
<evidence type="ECO:0000256" key="6">
    <source>
        <dbReference type="ARBA" id="ARBA00022898"/>
    </source>
</evidence>
<dbReference type="Gene3D" id="3.20.10.10">
    <property type="entry name" value="D-amino Acid Aminotransferase, subunit A, domain 2"/>
    <property type="match status" value="1"/>
</dbReference>
<evidence type="ECO:0000256" key="4">
    <source>
        <dbReference type="ARBA" id="ARBA00022605"/>
    </source>
</evidence>
<evidence type="ECO:0000256" key="9">
    <source>
        <dbReference type="SAM" id="MobiDB-lite"/>
    </source>
</evidence>
<comment type="caution">
    <text evidence="10">The sequence shown here is derived from an EMBL/GenBank/DDBJ whole genome shotgun (WGS) entry which is preliminary data.</text>
</comment>
<dbReference type="GeneID" id="25263103"/>
<keyword evidence="4" id="KW-0028">Amino-acid biosynthesis</keyword>
<evidence type="ECO:0000256" key="7">
    <source>
        <dbReference type="ARBA" id="ARBA00023304"/>
    </source>
</evidence>
<protein>
    <submittedName>
        <fullName evidence="10">Putative BAT2-branched-chain-amino-acid transaminase</fullName>
    </submittedName>
</protein>
<accession>A0A066WG85</accession>
<gene>
    <name evidence="10" type="ORF">K437DRAFT_242901</name>
</gene>
<keyword evidence="3" id="KW-0032">Aminotransferase</keyword>
<dbReference type="Pfam" id="PF01063">
    <property type="entry name" value="Aminotran_4"/>
    <property type="match status" value="1"/>
</dbReference>
<dbReference type="NCBIfam" id="NF009897">
    <property type="entry name" value="PRK13357.1"/>
    <property type="match status" value="1"/>
</dbReference>
<dbReference type="InterPro" id="IPR001544">
    <property type="entry name" value="Aminotrans_IV"/>
</dbReference>
<dbReference type="EMBL" id="JMSN01000006">
    <property type="protein sequence ID" value="KDN52791.1"/>
    <property type="molecule type" value="Genomic_DNA"/>
</dbReference>
<feature type="region of interest" description="Disordered" evidence="9">
    <location>
        <begin position="24"/>
        <end position="53"/>
    </location>
</feature>
<dbReference type="PANTHER" id="PTHR11825:SF44">
    <property type="entry name" value="BRANCHED-CHAIN-AMINO-ACID AMINOTRANSFERASE"/>
    <property type="match status" value="1"/>
</dbReference>
<comment type="similarity">
    <text evidence="2">Belongs to the class-IV pyridoxal-phosphate-dependent aminotransferase family.</text>
</comment>
<dbReference type="InParanoid" id="A0A066WG85"/>
<dbReference type="HOGENOM" id="CLU_031922_0_1_1"/>
<dbReference type="AlphaFoldDB" id="A0A066WG85"/>
<dbReference type="InterPro" id="IPR033939">
    <property type="entry name" value="BCAT_family"/>
</dbReference>
<keyword evidence="7" id="KW-0100">Branched-chain amino acid biosynthesis</keyword>
<dbReference type="GO" id="GO:0009098">
    <property type="term" value="P:L-leucine biosynthetic process"/>
    <property type="evidence" value="ECO:0007669"/>
    <property type="project" value="TreeGrafter"/>
</dbReference>
<dbReference type="FunFam" id="3.20.10.10:FF:000004">
    <property type="entry name" value="Branched-chain-amino-acid aminotransferase"/>
    <property type="match status" value="1"/>
</dbReference>
<dbReference type="Proteomes" id="UP000027361">
    <property type="component" value="Unassembled WGS sequence"/>
</dbReference>
<evidence type="ECO:0000256" key="8">
    <source>
        <dbReference type="PIRSR" id="PIRSR006468-1"/>
    </source>
</evidence>
<dbReference type="InterPro" id="IPR043131">
    <property type="entry name" value="BCAT-like_N"/>
</dbReference>
<evidence type="ECO:0000256" key="1">
    <source>
        <dbReference type="ARBA" id="ARBA00001933"/>
    </source>
</evidence>
<keyword evidence="5" id="KW-0808">Transferase</keyword>
<dbReference type="STRING" id="1037660.A0A066WG85"/>
<dbReference type="RefSeq" id="XP_013245630.1">
    <property type="nucleotide sequence ID" value="XM_013390176.1"/>
</dbReference>
<dbReference type="InterPro" id="IPR005786">
    <property type="entry name" value="B_amino_transII"/>
</dbReference>
<evidence type="ECO:0000256" key="5">
    <source>
        <dbReference type="ARBA" id="ARBA00022679"/>
    </source>
</evidence>
<feature type="compositionally biased region" description="Polar residues" evidence="9">
    <location>
        <begin position="34"/>
        <end position="48"/>
    </location>
</feature>
<evidence type="ECO:0000256" key="3">
    <source>
        <dbReference type="ARBA" id="ARBA00022576"/>
    </source>
</evidence>
<keyword evidence="11" id="KW-1185">Reference proteome</keyword>
<evidence type="ECO:0000313" key="11">
    <source>
        <dbReference type="Proteomes" id="UP000027361"/>
    </source>
</evidence>
<dbReference type="Gene3D" id="3.30.470.10">
    <property type="match status" value="1"/>
</dbReference>
<feature type="modified residue" description="N6-(pyridoxal phosphate)lysine" evidence="8">
    <location>
        <position position="257"/>
    </location>
</feature>
<sequence>MTIASGTGALLEAGGAAAATHCNGDLPAVPPPAATTNGHVNGNSSGHQDQPRPLDASRLTITRHPNPSPPNFENMVFGHRFSPHMLVVDWTASEGWADPKIMPYGEMSISPAAPAFHYASGLFEGMKAYRSAHQEDNSQEQQDILLFRPDMNMARMNRSAARAGLPTFDADEMIKLLKALVRLDADYVPASEGQTLYLRPTLIGTTPAIGMAPPRDARLFCICSPSGPYFSADFKPVSLFARADVVRAWTGGTGSYKLAANYAPATVPAAEAAKQGYQQVLWLFGDKLELTEVGAMNFLLVFRKPDVIEIATAPLDDGYILPGVTRDSILTLLRMHITGQLTITGLPPADKLLVSERKVFMHEVIEASRTGSIVEAFGAGTAAIIAPVDRIGFEGKDYSIPVGKNGFGDIAWTLLRELIGRQTGAIEHKGWSVVC</sequence>
<proteinExistence type="inferred from homology"/>
<dbReference type="PIRSF" id="PIRSF006468">
    <property type="entry name" value="BCAT1"/>
    <property type="match status" value="1"/>
</dbReference>
<comment type="cofactor">
    <cofactor evidence="1">
        <name>pyridoxal 5'-phosphate</name>
        <dbReference type="ChEBI" id="CHEBI:597326"/>
    </cofactor>
</comment>